<reference evidence="2 4" key="1">
    <citation type="submission" date="2018-06" db="EMBL/GenBank/DDBJ databases">
        <title>Genomic Encyclopedia of Archaeal and Bacterial Type Strains, Phase II (KMG-II): from individual species to whole genera.</title>
        <authorList>
            <person name="Goeker M."/>
        </authorList>
    </citation>
    <scope>NUCLEOTIDE SEQUENCE [LARGE SCALE GENOMIC DNA]</scope>
    <source>
        <strain evidence="2 4">DSM 22686</strain>
    </source>
</reference>
<dbReference type="Pfam" id="PF11751">
    <property type="entry name" value="PorP_SprF"/>
    <property type="match status" value="1"/>
</dbReference>
<dbReference type="Proteomes" id="UP000249115">
    <property type="component" value="Unassembled WGS sequence"/>
</dbReference>
<reference evidence="3 5" key="2">
    <citation type="submission" date="2019-08" db="EMBL/GenBank/DDBJ databases">
        <title>Genome of Algoriphagus ratkowskyi IC026.</title>
        <authorList>
            <person name="Bowman J.P."/>
        </authorList>
    </citation>
    <scope>NUCLEOTIDE SEQUENCE [LARGE SCALE GENOMIC DNA]</scope>
    <source>
        <strain evidence="3 5">IC026</strain>
    </source>
</reference>
<evidence type="ECO:0000313" key="3">
    <source>
        <dbReference type="EMBL" id="TXD75589.1"/>
    </source>
</evidence>
<evidence type="ECO:0000313" key="5">
    <source>
        <dbReference type="Proteomes" id="UP000321927"/>
    </source>
</evidence>
<feature type="signal peptide" evidence="1">
    <location>
        <begin position="1"/>
        <end position="18"/>
    </location>
</feature>
<dbReference type="AlphaFoldDB" id="A0A2W7QNN1"/>
<evidence type="ECO:0000313" key="4">
    <source>
        <dbReference type="Proteomes" id="UP000249115"/>
    </source>
</evidence>
<dbReference type="EMBL" id="QKZU01000025">
    <property type="protein sequence ID" value="PZX50083.1"/>
    <property type="molecule type" value="Genomic_DNA"/>
</dbReference>
<feature type="chain" id="PRO_5016158467" evidence="1">
    <location>
        <begin position="19"/>
        <end position="282"/>
    </location>
</feature>
<dbReference type="InterPro" id="IPR019861">
    <property type="entry name" value="PorP/SprF_Bacteroidetes"/>
</dbReference>
<organism evidence="2 4">
    <name type="scientific">Algoriphagus ratkowskyi</name>
    <dbReference type="NCBI Taxonomy" id="57028"/>
    <lineage>
        <taxon>Bacteria</taxon>
        <taxon>Pseudomonadati</taxon>
        <taxon>Bacteroidota</taxon>
        <taxon>Cytophagia</taxon>
        <taxon>Cytophagales</taxon>
        <taxon>Cyclobacteriaceae</taxon>
        <taxon>Algoriphagus</taxon>
    </lineage>
</organism>
<evidence type="ECO:0000313" key="2">
    <source>
        <dbReference type="EMBL" id="PZX50083.1"/>
    </source>
</evidence>
<sequence>MKKILLLFLICLAFRAQGQGDFRPSIYFGNLNFYNPALGWESNEESQEISLYFQKKWVDNIVYDKPINVFANYLGSISANNHISIGYVYDSYSFYTRNLIYTGYAKTKEFSSNSRITFGARAAFYIDNINEENISQDVESSIGGSYFSPDLDLGIQYQWKGLILAVSGKNLFKNSVNIEGEPIIQNQREFNTLLSFQFYLGEKFGIAPLVFLSQERSLITDVGLNLNFSKKIDISYLLRIEELRSIITLGTQVGETLHFGIAVDNSSLLGDINTDLFIRGRF</sequence>
<keyword evidence="5" id="KW-1185">Reference proteome</keyword>
<name>A0A2W7QNN1_9BACT</name>
<dbReference type="RefSeq" id="WP_086503258.1">
    <property type="nucleotide sequence ID" value="NZ_MSSV01000031.1"/>
</dbReference>
<accession>A0A2W7QNN1</accession>
<evidence type="ECO:0000256" key="1">
    <source>
        <dbReference type="SAM" id="SignalP"/>
    </source>
</evidence>
<protein>
    <submittedName>
        <fullName evidence="2">Type IX secretion system PorP/SprF family membrane protein</fullName>
    </submittedName>
    <submittedName>
        <fullName evidence="3">Type IX secretion system membrane protein PorP/SprF</fullName>
    </submittedName>
</protein>
<proteinExistence type="predicted"/>
<dbReference type="Proteomes" id="UP000321927">
    <property type="component" value="Unassembled WGS sequence"/>
</dbReference>
<dbReference type="OrthoDB" id="835152at2"/>
<keyword evidence="1" id="KW-0732">Signal</keyword>
<dbReference type="EMBL" id="VORV01000023">
    <property type="protein sequence ID" value="TXD75589.1"/>
    <property type="molecule type" value="Genomic_DNA"/>
</dbReference>
<comment type="caution">
    <text evidence="2">The sequence shown here is derived from an EMBL/GenBank/DDBJ whole genome shotgun (WGS) entry which is preliminary data.</text>
</comment>
<gene>
    <name evidence="3" type="ORF">ESW18_20075</name>
    <name evidence="2" type="ORF">LV84_04098</name>
</gene>